<proteinExistence type="predicted"/>
<keyword evidence="1" id="KW-0012">Acyltransferase</keyword>
<protein>
    <submittedName>
        <fullName evidence="1">Fatty acid synthase alpha subunit Lsd1</fullName>
        <ecNumber evidence="1">2.3.1.86</ecNumber>
    </submittedName>
</protein>
<dbReference type="EMBL" id="JANBUJ010000024">
    <property type="protein sequence ID" value="KAJ2775369.1"/>
    <property type="molecule type" value="Genomic_DNA"/>
</dbReference>
<evidence type="ECO:0000313" key="1">
    <source>
        <dbReference type="EMBL" id="KAJ2775369.1"/>
    </source>
</evidence>
<comment type="caution">
    <text evidence="1">The sequence shown here is derived from an EMBL/GenBank/DDBJ whole genome shotgun (WGS) entry which is preliminary data.</text>
</comment>
<reference evidence="1" key="1">
    <citation type="submission" date="2022-07" db="EMBL/GenBank/DDBJ databases">
        <title>Phylogenomic reconstructions and comparative analyses of Kickxellomycotina fungi.</title>
        <authorList>
            <person name="Reynolds N.K."/>
            <person name="Stajich J.E."/>
            <person name="Barry K."/>
            <person name="Grigoriev I.V."/>
            <person name="Crous P."/>
            <person name="Smith M.E."/>
        </authorList>
    </citation>
    <scope>NUCLEOTIDE SEQUENCE</scope>
    <source>
        <strain evidence="1">CBS 109366</strain>
    </source>
</reference>
<dbReference type="Proteomes" id="UP001140234">
    <property type="component" value="Unassembled WGS sequence"/>
</dbReference>
<dbReference type="EC" id="2.3.1.86" evidence="1"/>
<name>A0ACC1K7Y7_9FUNG</name>
<organism evidence="1 2">
    <name type="scientific">Coemansia nantahalensis</name>
    <dbReference type="NCBI Taxonomy" id="2789366"/>
    <lineage>
        <taxon>Eukaryota</taxon>
        <taxon>Fungi</taxon>
        <taxon>Fungi incertae sedis</taxon>
        <taxon>Zoopagomycota</taxon>
        <taxon>Kickxellomycotina</taxon>
        <taxon>Kickxellomycetes</taxon>
        <taxon>Kickxellales</taxon>
        <taxon>Kickxellaceae</taxon>
        <taxon>Coemansia</taxon>
    </lineage>
</organism>
<evidence type="ECO:0000313" key="2">
    <source>
        <dbReference type="Proteomes" id="UP001140234"/>
    </source>
</evidence>
<accession>A0ACC1K7Y7</accession>
<keyword evidence="1" id="KW-0808">Transferase</keyword>
<keyword evidence="2" id="KW-1185">Reference proteome</keyword>
<sequence>MHGIVIAAAFAMLTDEASIEEISTKALGILLLVGSLSQIRNPKYIYSSNKSTQTSSGAIPRPMLYVRGPSKAALQELLAEFNRSEPSPAKHAHLAVINSYDQYVVAATVMSAVKLGDFIAAQSAQPDEDQSKVPFSKRRPVITTRFLDVTVPYHSPLLEDAVEEIHAIAQEKGWELDAAAMQIPVRACDDGHDVRSEADVARYLVESICVLPINGPLIMSVWETTHIVDFGTGRFGGFAQLAHKNLEGRGVAVICAGALLPQPLHTNLGTRADLFRRDLAHVITAPNWLAEFGLRLVRTVHDGKVHIDTRLTRTLGLATVMVAGMSPTTGNVELVRAVTTAGYHIELAGGPMHSEKDMVDRIRALAASLEPGQGITLNCLYINPPQWTFQYPVILRLRREGVPISGLCIGGGVPTLDAALEIIAELRAAGIRHVAFKPSTASAIRHVVRIAQAADGFPVILQWTGGRAGGHHSYEDFHQPILKAYAAIRACKSVALVAGSGFGDAAGSLPYMTGEWSARFGRAPMPFDGILLGSRIMVAKETSTSLAVKELIVAAAGLPDSEWDKTYDGEHGGVITVRSEYNELNSMLATRCAMFVSDMHRTILAHPRDKQPALLHARKDEIIARLNSDCMRPWFGRKADGRVVDLEDMTYTEVIARMVELMYVKQQQRWIHPSHHQAVIEFINRVERRMAEAAPDVPLAIEPTNASPPNLASLVASEYPSAETQVITSEDVQFFVRLCKRRGQKPFPFVPVLDADFGVLFKDALWQSEDLDTVVDGDPQRVMIQQGPVAAQYSTAVDEPVKDILDGVYHGHIASLVDSLYGGDESSIPTVQYVGADPAPVALPAVVRMEQSESERVYWLPQDEDKLPELDEWLQALAGPRKSWLRALLTTPQIVQGTTYAENHARQLMRPRPGRRVAVAVADGLPVSVEIADAAGFQELELTCDADRTIRLTIHHATIHGPIASLPMVFTYNPSQVTAPIHGSKQADDDAVRRFFTDVWTASADKPTTFQYMKRPGDTIYDEITITASHLRGLCEIIGRNSWQYACPDDGNLVAPMEFLGTAAMRSILASFQSTIFGPGAAHVVHHSNRLEVADGVPTLHVGDTISSAVRIDGLENTAAGKNLSLTTMLRRNGQPVGSMKSVMVSRSHHMEASNAFAIDREHKVTIALPSAADVTVLESREWFAYREGAPSRIKPGTEVEFCLDSEYRFASDDMYSSVVTTGTASVKMRSGRSVHIADVDFQWGAATKNPVLEYLNRHRVADSRCTFEDGGYLLNTAANAASTLTQTAPSNEAYGRYSLDCNPLHTNPYVCDYADIPGMITHGSWTSAAAASIVESIAAGGQPERIRAYQTKFTGMVFPGYKLATELRHVGMKNGRMLVGGQTSTVGGGPVMEFEAEIEQPPTAYVFTGQGAQEVGMGMGLYAQSAAARAVWDRAEKYMLDTYDVDLLDAVRTNPTERTVYFHGKAGARIRSNYMALARHVPDKTSASGFRSVPIIPEISAQSRSHAFRSPTGLLNATQFTQVVLVVCAMAAVADMRANGLVQRDAMFAGHSLGEYCALAAIADVLTVEEVVDLVFYRGLLMQSAVERDEQGRSDFGMAAVDPSRVARGFGEDQLHLVVDTIRAASPGLLQIVNYNVRGRQYVAAGTLANLAALRLVLDALAASGIPASDDTKAHVTGVVGKVLAGPVGTEAVRGKATIPLQGIDVPFHSQLLVDGVSAFRAALQAKLTTDTVSPANLHKRYIPNLTAVPFEVTREYFELVLARTGSPVARAALDAWSDAALEDPEEKARLTVDLLVELLAYQFASPVQWIQTQDRLIKGASVERLVEVGPAPVLSGMAASTLRAPELAQQKVALLHFERDHDELYYRHIQDEPETAAPEAAEPAPAPPVEQPPKAEPLPAAPEPAPATQASSPAGAGEPIADVPLQALEVVEAIVAYKLKQKLGNAPVRQTIKALVGGKSTLQNEIVGDLQKEFGGKVPDRPEEVPLPDLGAAIGTAGALGKCTQPLVTRLFSSKMPGGFSLSAASGILQSAYGLGPQRQDALLLVALTMEPAARLASEADARAWLDDAAKAYAVRAGISYAATTASGGAAQGPVVSSAEVEKMQQAQREHARQQMAVLARQAGIDLRADARAVESEKARNSELQADLDGLSAELGDDYVEGIKPVFDARKARRFDSYWNWARQDAYEWIQQAITGGDAVADDEVRVLQLQNCADVTLLKLLDGTVATLSRDEAPAVAAALRLATRLRDACKQALATSPVYRELLVPMEPQTSISATGAVSYSEVPRAGEPSLAEYIEHMREATDGQTPLLHMREYSEGDQWTYSPRLSEDYYRGLAELTATGTSYAGATALVTGCGRGSIGAEIVRALLMGGARVVATTSSYSRKTMLIFEDMYRRHGARGSELVVVPFNQGSAQDIEALAKFVLGATGSGGLGWSLDYVFPFAAMPDVGSLATNIGSRSELVQRAMLINVIRLMGAIKTAKESMRRATRPSLVVLPLSPNHGTIGGDGLYGECKIALETAFNRWASEGWKGQLSISGAVIGWVRGTGLTTTGNLAAQNIEAAGIRTFTTREMALNILALLHPPLAELAHRVPVYADLTGGIRQRRRTNNVFKGAEAVVIQKSTIGRLMVWEDALTSELQYPTAPHAMAMPQDRSPLAKHKHHFPAARDYDSLAHLHHLQDMVNLDKVVVVTGYGEASPYGNAETRWEVEAHGELSVAGCIELAWIMGLIRHVNDQDYIGWVDAKTGEPVRDADVKGRYEEYILAHTGIRLIEPDMTLGYDPDNKFVLREVQIEHDMAPFEASADDAAAYKKSNGDRVDVWENAGGASWSVRFLKGALVRVPAAVDALAMVAGMLPTGWIGGRFGIPEDIIQRADPVTIYALVATVEALVRSGITDPYELYQHIHVSEVGNTMGSSIGGLWAFQSMCRHRKLDKDVPVDAIQESFISTVQAWINMLLMSGAGPVKPPVGACATTVLSIDSAVEAIQTGKAKVMLAGAVDDMNEESSTESATMGATSNNVEEFAKGREPSEMSRPCTTTRGGFTEAHGASVVVLMSASTAIACGAPIYGIIGMSATATDKQGRSVPAPGKGVLGSAREVTGAVPLRQLSVESRRKAFERQLRPLDAWKAGELELLSEDEGIKARLEIDRLYVRQRKALQDLWGNEFWKQNPAISPLRGCLAVWGLTADDIGLASFHGTSTKANELNESEVVDVQMRRLGRTPGYPVPAVCQKWLTGHPKGPAAGWMLNGVLQSLRTGLIPGNRNADNIDVELKKYDQVVYLSKTVQTAGIKAALLKSFGFGQVGGELLVVHPDYLLATLGRAQLDEYNAKLVRRDAKSARYWQDTLVGNHPFVQIKQHPPFTPEQEQRVYLDPTARAHYDPMTREYRF</sequence>
<gene>
    <name evidence="1" type="primary">fas2_2</name>
    <name evidence="1" type="ORF">IWQ57_000453</name>
</gene>